<dbReference type="STRING" id="1093900.A0A507B4A7"/>
<name>A0A507B4A7_9PEZI</name>
<sequence>MSDDSTGRHVLPKDLMEMQLGQIDLLMAMYAPDDAISIRDDSMSRVEELRSWCESDDTVPPPAVNPPSVNLRLTLTLSDCDGDESKAPLPLQLDISVPIVLPAGEDSSTNSLTEPPKVKIRAVQPEWMSRADVARLNDEIPDEDLLTAIEHVKEAALAQLEQSQAEQSTSDVAAGTAPEPLVRVWFYFPSISTRAKRDDLIDNAPRYGLTGFLLAGKPGVMCLEGGARAIDDYMRFIKTESWGDIPPQHKKVSERYREAGAGAGGISRAFADMREITDVLGERRGERANRNDMKALEAWLNQHGVGGAFSKILI</sequence>
<dbReference type="RefSeq" id="XP_030993612.1">
    <property type="nucleotide sequence ID" value="XM_031142139.1"/>
</dbReference>
<dbReference type="InterPro" id="IPR059181">
    <property type="entry name" value="RWDD2A-B_C"/>
</dbReference>
<dbReference type="CDD" id="cd24163">
    <property type="entry name" value="RWDD2_C"/>
    <property type="match status" value="1"/>
</dbReference>
<dbReference type="AlphaFoldDB" id="A0A507B4A7"/>
<evidence type="ECO:0000313" key="3">
    <source>
        <dbReference type="Proteomes" id="UP000319257"/>
    </source>
</evidence>
<feature type="domain" description="Small nuclear ribonucleoprotein Prp3 C-terminal" evidence="1">
    <location>
        <begin position="185"/>
        <end position="260"/>
    </location>
</feature>
<protein>
    <recommendedName>
        <fullName evidence="1">Small nuclear ribonucleoprotein Prp3 C-terminal domain-containing protein</fullName>
    </recommendedName>
</protein>
<reference evidence="2 3" key="1">
    <citation type="submission" date="2019-06" db="EMBL/GenBank/DDBJ databases">
        <title>Draft genome sequence of the filamentous fungus Phialemoniopsis curvata isolated from diesel fuel.</title>
        <authorList>
            <person name="Varaljay V.A."/>
            <person name="Lyon W.J."/>
            <person name="Crouch A.L."/>
            <person name="Drake C.E."/>
            <person name="Hollomon J.M."/>
            <person name="Nadeau L.J."/>
            <person name="Nunn H.S."/>
            <person name="Stevenson B.S."/>
            <person name="Bojanowski C.L."/>
            <person name="Crookes-Goodson W.J."/>
        </authorList>
    </citation>
    <scope>NUCLEOTIDE SEQUENCE [LARGE SCALE GENOMIC DNA]</scope>
    <source>
        <strain evidence="2 3">D216</strain>
    </source>
</reference>
<evidence type="ECO:0000313" key="2">
    <source>
        <dbReference type="EMBL" id="TPX11901.1"/>
    </source>
</evidence>
<accession>A0A507B4A7</accession>
<dbReference type="PANTHER" id="PTHR15955">
    <property type="entry name" value="RWD DOMAIN CONTAINING PROTEIN 2"/>
    <property type="match status" value="1"/>
</dbReference>
<dbReference type="InterPro" id="IPR016135">
    <property type="entry name" value="UBQ-conjugating_enzyme/RWD"/>
</dbReference>
<dbReference type="OrthoDB" id="432412at2759"/>
<dbReference type="GeneID" id="41974846"/>
<proteinExistence type="predicted"/>
<dbReference type="InterPro" id="IPR010541">
    <property type="entry name" value="Prp3_C"/>
</dbReference>
<gene>
    <name evidence="2" type="ORF">E0L32_007399</name>
</gene>
<dbReference type="InParanoid" id="A0A507B4A7"/>
<dbReference type="SUPFAM" id="SSF54495">
    <property type="entry name" value="UBC-like"/>
    <property type="match status" value="1"/>
</dbReference>
<organism evidence="2 3">
    <name type="scientific">Thyridium curvatum</name>
    <dbReference type="NCBI Taxonomy" id="1093900"/>
    <lineage>
        <taxon>Eukaryota</taxon>
        <taxon>Fungi</taxon>
        <taxon>Dikarya</taxon>
        <taxon>Ascomycota</taxon>
        <taxon>Pezizomycotina</taxon>
        <taxon>Sordariomycetes</taxon>
        <taxon>Sordariomycetidae</taxon>
        <taxon>Thyridiales</taxon>
        <taxon>Thyridiaceae</taxon>
        <taxon>Thyridium</taxon>
    </lineage>
</organism>
<dbReference type="PANTHER" id="PTHR15955:SF10">
    <property type="entry name" value="DUF1115 DOMAIN PROTEIN (AFU_ORTHOLOGUE AFUA_5G14750)"/>
    <property type="match status" value="1"/>
</dbReference>
<dbReference type="Proteomes" id="UP000319257">
    <property type="component" value="Unassembled WGS sequence"/>
</dbReference>
<dbReference type="Gene3D" id="3.10.110.10">
    <property type="entry name" value="Ubiquitin Conjugating Enzyme"/>
    <property type="match status" value="1"/>
</dbReference>
<evidence type="ECO:0000259" key="1">
    <source>
        <dbReference type="Pfam" id="PF06544"/>
    </source>
</evidence>
<dbReference type="PIRSF" id="PIRSF038021">
    <property type="entry name" value="UCP038021_RWDD2"/>
    <property type="match status" value="1"/>
</dbReference>
<dbReference type="Pfam" id="PF06544">
    <property type="entry name" value="Prp3_C"/>
    <property type="match status" value="1"/>
</dbReference>
<keyword evidence="3" id="KW-1185">Reference proteome</keyword>
<dbReference type="InterPro" id="IPR017359">
    <property type="entry name" value="Phi-like"/>
</dbReference>
<comment type="caution">
    <text evidence="2">The sequence shown here is derived from an EMBL/GenBank/DDBJ whole genome shotgun (WGS) entry which is preliminary data.</text>
</comment>
<dbReference type="EMBL" id="SKBQ01000045">
    <property type="protein sequence ID" value="TPX11901.1"/>
    <property type="molecule type" value="Genomic_DNA"/>
</dbReference>